<evidence type="ECO:0000256" key="5">
    <source>
        <dbReference type="ARBA" id="ARBA00022989"/>
    </source>
</evidence>
<evidence type="ECO:0000256" key="3">
    <source>
        <dbReference type="ARBA" id="ARBA00022475"/>
    </source>
</evidence>
<dbReference type="InterPro" id="IPR000515">
    <property type="entry name" value="MetI-like"/>
</dbReference>
<comment type="similarity">
    <text evidence="7">Belongs to the binding-protein-dependent transport system permease family.</text>
</comment>
<name>B0CEZ7_ACAM1</name>
<feature type="transmembrane region" description="Helical" evidence="7">
    <location>
        <begin position="129"/>
        <end position="150"/>
    </location>
</feature>
<dbReference type="Proteomes" id="UP000000268">
    <property type="component" value="Chromosome"/>
</dbReference>
<dbReference type="GO" id="GO:0005886">
    <property type="term" value="C:plasma membrane"/>
    <property type="evidence" value="ECO:0007669"/>
    <property type="project" value="UniProtKB-SubCell"/>
</dbReference>
<reference evidence="9 10" key="1">
    <citation type="journal article" date="2008" name="Proc. Natl. Acad. Sci. U.S.A.">
        <title>Niche adaptation and genome expansion in the chlorophyll d-producing cyanobacterium Acaryochloris marina.</title>
        <authorList>
            <person name="Swingley W.D."/>
            <person name="Chen M."/>
            <person name="Cheung P.C."/>
            <person name="Conrad A.L."/>
            <person name="Dejesa L.C."/>
            <person name="Hao J."/>
            <person name="Honchak B.M."/>
            <person name="Karbach L.E."/>
            <person name="Kurdoglu A."/>
            <person name="Lahiri S."/>
            <person name="Mastrian S.D."/>
            <person name="Miyashita H."/>
            <person name="Page L."/>
            <person name="Ramakrishna P."/>
            <person name="Satoh S."/>
            <person name="Sattley W.M."/>
            <person name="Shimada Y."/>
            <person name="Taylor H.L."/>
            <person name="Tomo T."/>
            <person name="Tsuchiya T."/>
            <person name="Wang Z.T."/>
            <person name="Raymond J."/>
            <person name="Mimuro M."/>
            <person name="Blankenship R.E."/>
            <person name="Touchman J.W."/>
        </authorList>
    </citation>
    <scope>NUCLEOTIDE SEQUENCE [LARGE SCALE GENOMIC DNA]</scope>
    <source>
        <strain evidence="10">MBIC 11017</strain>
    </source>
</reference>
<sequence>MVLKQNRYWKWLSQGVTYALLGVIALAMLLPLLWLVSTAFKGQEDNIFPVAASKDLSLSPLENIVFFLKQLFPIHPTGHNFVSVWQQQPFGQYFLNSLFVSSLTVTLNVLFSSLAAYPLARLNFKGKDFIFAVVVSTIMIPFQIVMIPLYVLVVELGLKNTYLGVIFPAIASAFGIFLLRQAFQGVPKELEEAARIDGCTDLGIWWHIMLPSVRPALVTLAIFVFIGSWGEFLWPLIILDQPEYYTLPLAVSNLFSAFGLNWRLIAAGSVISIAPVLLFFLIMQRYIVPSEAGSGLKG</sequence>
<dbReference type="Gene3D" id="1.10.3720.10">
    <property type="entry name" value="MetI-like"/>
    <property type="match status" value="1"/>
</dbReference>
<evidence type="ECO:0000313" key="9">
    <source>
        <dbReference type="EMBL" id="ABW29394.1"/>
    </source>
</evidence>
<proteinExistence type="inferred from homology"/>
<dbReference type="OrthoDB" id="9771544at2"/>
<keyword evidence="10" id="KW-1185">Reference proteome</keyword>
<dbReference type="eggNOG" id="COG0395">
    <property type="taxonomic scope" value="Bacteria"/>
</dbReference>
<dbReference type="STRING" id="329726.AM1_4417"/>
<gene>
    <name evidence="9" type="ordered locus">AM1_4417</name>
</gene>
<keyword evidence="2 7" id="KW-0813">Transport</keyword>
<evidence type="ECO:0000256" key="2">
    <source>
        <dbReference type="ARBA" id="ARBA00022448"/>
    </source>
</evidence>
<evidence type="ECO:0000259" key="8">
    <source>
        <dbReference type="PROSITE" id="PS50928"/>
    </source>
</evidence>
<dbReference type="PANTHER" id="PTHR43744:SF3">
    <property type="entry name" value="LACTOSE TRANSPORT SYSTEM PERMEASE PROTEIN LACG"/>
    <property type="match status" value="1"/>
</dbReference>
<evidence type="ECO:0000256" key="4">
    <source>
        <dbReference type="ARBA" id="ARBA00022692"/>
    </source>
</evidence>
<dbReference type="HOGENOM" id="CLU_016047_1_1_3"/>
<keyword evidence="3" id="KW-1003">Cell membrane</keyword>
<keyword evidence="4 7" id="KW-0812">Transmembrane</keyword>
<feature type="domain" description="ABC transmembrane type-1" evidence="8">
    <location>
        <begin position="94"/>
        <end position="283"/>
    </location>
</feature>
<evidence type="ECO:0000256" key="7">
    <source>
        <dbReference type="RuleBase" id="RU363032"/>
    </source>
</evidence>
<dbReference type="EMBL" id="CP000828">
    <property type="protein sequence ID" value="ABW29394.1"/>
    <property type="molecule type" value="Genomic_DNA"/>
</dbReference>
<keyword evidence="6 7" id="KW-0472">Membrane</keyword>
<dbReference type="SUPFAM" id="SSF161098">
    <property type="entry name" value="MetI-like"/>
    <property type="match status" value="1"/>
</dbReference>
<protein>
    <submittedName>
        <fullName evidence="9">Sugar ABC transporter, permease protein, putative</fullName>
    </submittedName>
</protein>
<accession>B0CEZ7</accession>
<dbReference type="PANTHER" id="PTHR43744">
    <property type="entry name" value="ABC TRANSPORTER PERMEASE PROTEIN MG189-RELATED-RELATED"/>
    <property type="match status" value="1"/>
</dbReference>
<dbReference type="InterPro" id="IPR035906">
    <property type="entry name" value="MetI-like_sf"/>
</dbReference>
<evidence type="ECO:0000256" key="6">
    <source>
        <dbReference type="ARBA" id="ARBA00023136"/>
    </source>
</evidence>
<dbReference type="RefSeq" id="WP_012164717.1">
    <property type="nucleotide sequence ID" value="NC_009925.1"/>
</dbReference>
<feature type="transmembrane region" description="Helical" evidence="7">
    <location>
        <begin position="162"/>
        <end position="179"/>
    </location>
</feature>
<dbReference type="GO" id="GO:0055085">
    <property type="term" value="P:transmembrane transport"/>
    <property type="evidence" value="ECO:0007669"/>
    <property type="project" value="InterPro"/>
</dbReference>
<feature type="transmembrane region" description="Helical" evidence="7">
    <location>
        <begin position="259"/>
        <end position="282"/>
    </location>
</feature>
<keyword evidence="5 7" id="KW-1133">Transmembrane helix</keyword>
<feature type="transmembrane region" description="Helical" evidence="7">
    <location>
        <begin position="12"/>
        <end position="36"/>
    </location>
</feature>
<evidence type="ECO:0000256" key="1">
    <source>
        <dbReference type="ARBA" id="ARBA00004651"/>
    </source>
</evidence>
<dbReference type="PROSITE" id="PS50928">
    <property type="entry name" value="ABC_TM1"/>
    <property type="match status" value="1"/>
</dbReference>
<comment type="subcellular location">
    <subcellularLocation>
        <location evidence="1 7">Cell membrane</location>
        <topology evidence="1 7">Multi-pass membrane protein</topology>
    </subcellularLocation>
</comment>
<dbReference type="KEGG" id="amr:AM1_4417"/>
<feature type="transmembrane region" description="Helical" evidence="7">
    <location>
        <begin position="216"/>
        <end position="239"/>
    </location>
</feature>
<organism evidence="9 10">
    <name type="scientific">Acaryochloris marina (strain MBIC 11017)</name>
    <dbReference type="NCBI Taxonomy" id="329726"/>
    <lineage>
        <taxon>Bacteria</taxon>
        <taxon>Bacillati</taxon>
        <taxon>Cyanobacteriota</taxon>
        <taxon>Cyanophyceae</taxon>
        <taxon>Acaryochloridales</taxon>
        <taxon>Acaryochloridaceae</taxon>
        <taxon>Acaryochloris</taxon>
    </lineage>
</organism>
<feature type="transmembrane region" description="Helical" evidence="7">
    <location>
        <begin position="93"/>
        <end position="117"/>
    </location>
</feature>
<dbReference type="AlphaFoldDB" id="B0CEZ7"/>
<dbReference type="Pfam" id="PF00528">
    <property type="entry name" value="BPD_transp_1"/>
    <property type="match status" value="1"/>
</dbReference>
<evidence type="ECO:0000313" key="10">
    <source>
        <dbReference type="Proteomes" id="UP000000268"/>
    </source>
</evidence>
<dbReference type="CDD" id="cd06261">
    <property type="entry name" value="TM_PBP2"/>
    <property type="match status" value="1"/>
</dbReference>